<evidence type="ECO:0000256" key="1">
    <source>
        <dbReference type="ARBA" id="ARBA00005817"/>
    </source>
</evidence>
<comment type="cofactor">
    <cofactor evidence="3">
        <name>FAD</name>
        <dbReference type="ChEBI" id="CHEBI:57692"/>
    </cofactor>
    <text evidence="3">Binds 1 FAD per dimer.</text>
</comment>
<dbReference type="GO" id="GO:0050660">
    <property type="term" value="F:flavin adenine dinucleotide binding"/>
    <property type="evidence" value="ECO:0007669"/>
    <property type="project" value="InterPro"/>
</dbReference>
<dbReference type="Gene3D" id="3.40.50.1220">
    <property type="entry name" value="TPP-binding domain"/>
    <property type="match status" value="1"/>
</dbReference>
<organism evidence="5 6">
    <name type="scientific">Candidatus Desulfatibia vada</name>
    <dbReference type="NCBI Taxonomy" id="2841696"/>
    <lineage>
        <taxon>Bacteria</taxon>
        <taxon>Pseudomonadati</taxon>
        <taxon>Thermodesulfobacteriota</taxon>
        <taxon>Desulfobacteria</taxon>
        <taxon>Desulfobacterales</taxon>
        <taxon>Desulfobacterales incertae sedis</taxon>
        <taxon>Candidatus Desulfatibia</taxon>
    </lineage>
</organism>
<gene>
    <name evidence="5" type="ORF">H8D96_11725</name>
</gene>
<accession>A0A8J6P1G8</accession>
<feature type="domain" description="Electron transfer flavoprotein alpha/beta-subunit N-terminal" evidence="4">
    <location>
        <begin position="8"/>
        <end position="201"/>
    </location>
</feature>
<keyword evidence="2" id="KW-0249">Electron transport</keyword>
<dbReference type="Proteomes" id="UP000605201">
    <property type="component" value="Unassembled WGS sequence"/>
</dbReference>
<dbReference type="InterPro" id="IPR014729">
    <property type="entry name" value="Rossmann-like_a/b/a_fold"/>
</dbReference>
<evidence type="ECO:0000313" key="6">
    <source>
        <dbReference type="Proteomes" id="UP000605201"/>
    </source>
</evidence>
<dbReference type="InterPro" id="IPR033947">
    <property type="entry name" value="ETF_alpha_N"/>
</dbReference>
<dbReference type="PIRSF" id="PIRSF000089">
    <property type="entry name" value="Electra_flavoP_a"/>
    <property type="match status" value="1"/>
</dbReference>
<keyword evidence="3" id="KW-0285">Flavoprotein</keyword>
<dbReference type="InterPro" id="IPR001308">
    <property type="entry name" value="ETF_a/FixB"/>
</dbReference>
<protein>
    <submittedName>
        <fullName evidence="5">Electron transfer flavoprotein subunit alpha/FixB family protein</fullName>
    </submittedName>
</protein>
<reference evidence="5 6" key="1">
    <citation type="submission" date="2020-08" db="EMBL/GenBank/DDBJ databases">
        <title>Bridging the membrane lipid divide: bacteria of the FCB group superphylum have the potential to synthesize archaeal ether lipids.</title>
        <authorList>
            <person name="Villanueva L."/>
            <person name="Von Meijenfeldt F.A.B."/>
            <person name="Westbye A.B."/>
            <person name="Yadav S."/>
            <person name="Hopmans E.C."/>
            <person name="Dutilh B.E."/>
            <person name="Sinninghe Damste J.S."/>
        </authorList>
    </citation>
    <scope>NUCLEOTIDE SEQUENCE [LARGE SCALE GENOMIC DNA]</scope>
    <source>
        <strain evidence="5">NIOZ-UU17</strain>
    </source>
</reference>
<dbReference type="SUPFAM" id="SSF52467">
    <property type="entry name" value="DHS-like NAD/FAD-binding domain"/>
    <property type="match status" value="1"/>
</dbReference>
<evidence type="ECO:0000256" key="2">
    <source>
        <dbReference type="ARBA" id="ARBA00022982"/>
    </source>
</evidence>
<keyword evidence="2" id="KW-0813">Transport</keyword>
<dbReference type="PANTHER" id="PTHR43153">
    <property type="entry name" value="ELECTRON TRANSFER FLAVOPROTEIN ALPHA"/>
    <property type="match status" value="1"/>
</dbReference>
<dbReference type="EMBL" id="JACNIG010000233">
    <property type="protein sequence ID" value="MBC8432573.1"/>
    <property type="molecule type" value="Genomic_DNA"/>
</dbReference>
<dbReference type="GO" id="GO:0033539">
    <property type="term" value="P:fatty acid beta-oxidation using acyl-CoA dehydrogenase"/>
    <property type="evidence" value="ECO:0007669"/>
    <property type="project" value="TreeGrafter"/>
</dbReference>
<proteinExistence type="inferred from homology"/>
<evidence type="ECO:0000259" key="4">
    <source>
        <dbReference type="SMART" id="SM00893"/>
    </source>
</evidence>
<feature type="binding site" evidence="3">
    <location>
        <begin position="242"/>
        <end position="243"/>
    </location>
    <ligand>
        <name>FAD</name>
        <dbReference type="ChEBI" id="CHEBI:57692"/>
    </ligand>
</feature>
<evidence type="ECO:0000256" key="3">
    <source>
        <dbReference type="PIRSR" id="PIRSR000089-1"/>
    </source>
</evidence>
<dbReference type="SUPFAM" id="SSF52402">
    <property type="entry name" value="Adenine nucleotide alpha hydrolases-like"/>
    <property type="match status" value="1"/>
</dbReference>
<dbReference type="AlphaFoldDB" id="A0A8J6P1G8"/>
<feature type="binding site" evidence="3">
    <location>
        <begin position="273"/>
        <end position="280"/>
    </location>
    <ligand>
        <name>FAD</name>
        <dbReference type="ChEBI" id="CHEBI:57692"/>
    </ligand>
</feature>
<evidence type="ECO:0000313" key="5">
    <source>
        <dbReference type="EMBL" id="MBC8432573.1"/>
    </source>
</evidence>
<dbReference type="Pfam" id="PF00766">
    <property type="entry name" value="ETF_alpha"/>
    <property type="match status" value="1"/>
</dbReference>
<keyword evidence="3" id="KW-0274">FAD</keyword>
<sequence>MKKQDSSVWVIAEQIDCRVLAVSFQLIGQARKLAAELGTCVEVVLLGDNISEQARQLIAAGADKVYLGNAPDLAFYQPEIYTEIIVKLAIERRPEIMLIGSTSTGTELAPLIAAGLKTGLTAHCIDLVLDENKLLISKIPAYGGLMSIICPEKRPQMATIATGVFTSPHPDESRTGEIVPLKVPDAIPGRIQTLKVVREETEGVSLESASIVVAGGAGAGDKEGWGMIADLAKALNAALGSTRPAVDAGWTALETMIGQSGRMVSPKLYIGVGLSGELQHMVGVVGAKVMVAVNNDAKSPVFEQVDYGIVDDCREFIPVLIEKIKEYREKLVTC</sequence>
<dbReference type="CDD" id="cd01715">
    <property type="entry name" value="ETF_alpha"/>
    <property type="match status" value="1"/>
</dbReference>
<dbReference type="SMART" id="SM00893">
    <property type="entry name" value="ETF"/>
    <property type="match status" value="1"/>
</dbReference>
<feature type="binding site" evidence="3">
    <location>
        <position position="294"/>
    </location>
    <ligand>
        <name>FAD</name>
        <dbReference type="ChEBI" id="CHEBI:57692"/>
    </ligand>
</feature>
<dbReference type="Pfam" id="PF01012">
    <property type="entry name" value="ETF"/>
    <property type="match status" value="1"/>
</dbReference>
<dbReference type="InterPro" id="IPR029035">
    <property type="entry name" value="DHS-like_NAD/FAD-binding_dom"/>
</dbReference>
<dbReference type="InterPro" id="IPR014730">
    <property type="entry name" value="ETF_a/b_N"/>
</dbReference>
<dbReference type="GO" id="GO:0009055">
    <property type="term" value="F:electron transfer activity"/>
    <property type="evidence" value="ECO:0007669"/>
    <property type="project" value="InterPro"/>
</dbReference>
<name>A0A8J6P1G8_9BACT</name>
<comment type="similarity">
    <text evidence="1">Belongs to the ETF alpha-subunit/FixB family.</text>
</comment>
<comment type="caution">
    <text evidence="5">The sequence shown here is derived from an EMBL/GenBank/DDBJ whole genome shotgun (WGS) entry which is preliminary data.</text>
</comment>
<dbReference type="PANTHER" id="PTHR43153:SF1">
    <property type="entry name" value="ELECTRON TRANSFER FLAVOPROTEIN SUBUNIT ALPHA, MITOCHONDRIAL"/>
    <property type="match status" value="1"/>
</dbReference>
<dbReference type="Gene3D" id="3.40.50.620">
    <property type="entry name" value="HUPs"/>
    <property type="match status" value="1"/>
</dbReference>
<dbReference type="InterPro" id="IPR014731">
    <property type="entry name" value="ETF_asu_C"/>
</dbReference>